<protein>
    <submittedName>
        <fullName evidence="2">Prolyl oligopeptidase family serine peptidase</fullName>
    </submittedName>
</protein>
<dbReference type="InterPro" id="IPR029058">
    <property type="entry name" value="AB_hydrolase_fold"/>
</dbReference>
<dbReference type="Gene3D" id="3.40.50.1820">
    <property type="entry name" value="alpha/beta hydrolase"/>
    <property type="match status" value="1"/>
</dbReference>
<dbReference type="PANTHER" id="PTHR43037:SF1">
    <property type="entry name" value="BLL1128 PROTEIN"/>
    <property type="match status" value="1"/>
</dbReference>
<dbReference type="AlphaFoldDB" id="A0A7X1B5S4"/>
<dbReference type="PROSITE" id="PS51257">
    <property type="entry name" value="PROKAR_LIPOPROTEIN"/>
    <property type="match status" value="1"/>
</dbReference>
<gene>
    <name evidence="2" type="ORF">H5P27_08745</name>
</gene>
<keyword evidence="3" id="KW-1185">Reference proteome</keyword>
<keyword evidence="1" id="KW-0732">Signal</keyword>
<dbReference type="InterPro" id="IPR050955">
    <property type="entry name" value="Plant_Biomass_Hydrol_Est"/>
</dbReference>
<proteinExistence type="predicted"/>
<dbReference type="Proteomes" id="UP000526501">
    <property type="component" value="Unassembled WGS sequence"/>
</dbReference>
<accession>A0A7X1B5S4</accession>
<evidence type="ECO:0000256" key="1">
    <source>
        <dbReference type="ARBA" id="ARBA00022729"/>
    </source>
</evidence>
<dbReference type="InterPro" id="IPR000801">
    <property type="entry name" value="Esterase-like"/>
</dbReference>
<evidence type="ECO:0000313" key="2">
    <source>
        <dbReference type="EMBL" id="MBC2606132.1"/>
    </source>
</evidence>
<reference evidence="2 3" key="1">
    <citation type="submission" date="2020-07" db="EMBL/GenBank/DDBJ databases">
        <authorList>
            <person name="Feng X."/>
        </authorList>
    </citation>
    <scope>NUCLEOTIDE SEQUENCE [LARGE SCALE GENOMIC DNA]</scope>
    <source>
        <strain evidence="2 3">JCM23202</strain>
    </source>
</reference>
<dbReference type="SUPFAM" id="SSF53474">
    <property type="entry name" value="alpha/beta-Hydrolases"/>
    <property type="match status" value="1"/>
</dbReference>
<dbReference type="Pfam" id="PF00756">
    <property type="entry name" value="Esterase"/>
    <property type="match status" value="1"/>
</dbReference>
<dbReference type="EMBL" id="JACHVC010000008">
    <property type="protein sequence ID" value="MBC2606132.1"/>
    <property type="molecule type" value="Genomic_DNA"/>
</dbReference>
<name>A0A7X1B5S4_9BACT</name>
<comment type="caution">
    <text evidence="2">The sequence shown here is derived from an EMBL/GenBank/DDBJ whole genome shotgun (WGS) entry which is preliminary data.</text>
</comment>
<dbReference type="RefSeq" id="WP_185660024.1">
    <property type="nucleotide sequence ID" value="NZ_CAWPOO010000008.1"/>
</dbReference>
<sequence length="326" mass="35772">MKQFSIIVISLSAAFTVSSCSHQSPETAASDASTTWDQSYGGVDKSYDAQLLQLREEIAPKFKNLTFHDETTGSSMDYNLYVPENYQADRSYPLVMFMADASTVGKGAIAPLMQGYGGIIWATQESQAKTPSFVLVPSYRGPDWVVNDDWETSPEVDLTLKVLKSVVSEYSIDEDRIYTTGQSMGGMISFYLNATHPDLFAASLFVGSQWDVDVLSPLAEMSFLYVVSAGDQKASGGMEELGELLSSKGVEFGQTEFSAKLSDAEKNEKVSSLLKNGLPINFIRFSEGTVPPSSNSHGGAEHMYSFDYAYQLEPARDWLLQQSKAD</sequence>
<evidence type="ECO:0000313" key="3">
    <source>
        <dbReference type="Proteomes" id="UP000526501"/>
    </source>
</evidence>
<organism evidence="2 3">
    <name type="scientific">Pelagicoccus albus</name>
    <dbReference type="NCBI Taxonomy" id="415222"/>
    <lineage>
        <taxon>Bacteria</taxon>
        <taxon>Pseudomonadati</taxon>
        <taxon>Verrucomicrobiota</taxon>
        <taxon>Opitutia</taxon>
        <taxon>Puniceicoccales</taxon>
        <taxon>Pelagicoccaceae</taxon>
        <taxon>Pelagicoccus</taxon>
    </lineage>
</organism>
<dbReference type="PANTHER" id="PTHR43037">
    <property type="entry name" value="UNNAMED PRODUCT-RELATED"/>
    <property type="match status" value="1"/>
</dbReference>